<evidence type="ECO:0000313" key="4">
    <source>
        <dbReference type="Proteomes" id="UP000813463"/>
    </source>
</evidence>
<dbReference type="InterPro" id="IPR018289">
    <property type="entry name" value="MULE_transposase_dom"/>
</dbReference>
<dbReference type="InterPro" id="IPR004330">
    <property type="entry name" value="FAR1_DNA_bnd_dom"/>
</dbReference>
<keyword evidence="1" id="KW-0479">Metal-binding</keyword>
<keyword evidence="1" id="KW-0862">Zinc</keyword>
<proteinExistence type="predicted"/>
<name>A0A9R0JFP3_SPIOL</name>
<feature type="compositionally biased region" description="Basic and acidic residues" evidence="2">
    <location>
        <begin position="690"/>
        <end position="702"/>
    </location>
</feature>
<dbReference type="Proteomes" id="UP000813463">
    <property type="component" value="Chromosome 6"/>
</dbReference>
<dbReference type="Pfam" id="PF10551">
    <property type="entry name" value="MULE"/>
    <property type="match status" value="1"/>
</dbReference>
<dbReference type="PANTHER" id="PTHR47718:SF17">
    <property type="entry name" value="PROTEIN FAR1-RELATED SEQUENCE 5-LIKE"/>
    <property type="match status" value="1"/>
</dbReference>
<dbReference type="GO" id="GO:0008270">
    <property type="term" value="F:zinc ion binding"/>
    <property type="evidence" value="ECO:0007669"/>
    <property type="project" value="UniProtKB-KW"/>
</dbReference>
<keyword evidence="1" id="KW-0863">Zinc-finger</keyword>
<dbReference type="InterPro" id="IPR007527">
    <property type="entry name" value="Znf_SWIM"/>
</dbReference>
<keyword evidence="4" id="KW-1185">Reference proteome</keyword>
<accession>A0A9R0JFP3</accession>
<organism evidence="4 5">
    <name type="scientific">Spinacia oleracea</name>
    <name type="common">Spinach</name>
    <dbReference type="NCBI Taxonomy" id="3562"/>
    <lineage>
        <taxon>Eukaryota</taxon>
        <taxon>Viridiplantae</taxon>
        <taxon>Streptophyta</taxon>
        <taxon>Embryophyta</taxon>
        <taxon>Tracheophyta</taxon>
        <taxon>Spermatophyta</taxon>
        <taxon>Magnoliopsida</taxon>
        <taxon>eudicotyledons</taxon>
        <taxon>Gunneridae</taxon>
        <taxon>Pentapetalae</taxon>
        <taxon>Caryophyllales</taxon>
        <taxon>Chenopodiaceae</taxon>
        <taxon>Chenopodioideae</taxon>
        <taxon>Anserineae</taxon>
        <taxon>Spinacia</taxon>
    </lineage>
</organism>
<evidence type="ECO:0000313" key="5">
    <source>
        <dbReference type="RefSeq" id="XP_021867074.2"/>
    </source>
</evidence>
<protein>
    <submittedName>
        <fullName evidence="5">Protein FAR1-RELATED SEQUENCE 5-like</fullName>
    </submittedName>
</protein>
<reference evidence="5" key="2">
    <citation type="submission" date="2025-08" db="UniProtKB">
        <authorList>
            <consortium name="RefSeq"/>
        </authorList>
    </citation>
    <scope>IDENTIFICATION</scope>
    <source>
        <tissue evidence="5">Leaf</tissue>
    </source>
</reference>
<evidence type="ECO:0000256" key="1">
    <source>
        <dbReference type="PROSITE-ProRule" id="PRU00325"/>
    </source>
</evidence>
<evidence type="ECO:0000256" key="2">
    <source>
        <dbReference type="SAM" id="MobiDB-lite"/>
    </source>
</evidence>
<feature type="region of interest" description="Disordered" evidence="2">
    <location>
        <begin position="685"/>
        <end position="718"/>
    </location>
</feature>
<evidence type="ECO:0000259" key="3">
    <source>
        <dbReference type="PROSITE" id="PS50966"/>
    </source>
</evidence>
<gene>
    <name evidence="5" type="primary">LOC110805759</name>
</gene>
<dbReference type="Pfam" id="PF04434">
    <property type="entry name" value="SWIM"/>
    <property type="match status" value="1"/>
</dbReference>
<dbReference type="GeneID" id="110805759"/>
<sequence>MASSVSTLCSMNDFTSKASIDAILAEINADNSSILSALMKELSKEVVVVEEASASELMLKEVRSDDEAYEMYNDYAFRKGFSIRKGLIRTSRRTGLWIMRRFLCSNSGFKDVKKETLRKYERSELRTGCTAFIQFSITNEGVWTVVRHNMTHNHHMIPAAKRYLLRSQRDITGEQLKYLSSMKASGCRVSDLLRAMRKEVGGSPNLWFITADAYNALAAEKAMKLDGKDCNQLIRYFAQRQSSESDFYYDFELDEHGHLISFFWRDGRMKRDYEYFGDLLVFDTTYRTNRYDMICAPFVGMNHHCNNVVFGLGFLVNERIPSFIWLFESFLRSMGGGIPQTIMTDQAPAIAAAIRDVFPGASHRLCTWHLGENSKKNIATQRAMKGFTELFSYLLKYCDTVAEFEHYWPRFIKHYKCEKNVWLNNLYVIREHWCRAYSKDTFSGGALSSQRSESTNNSIKDRLRKTDGLCDFYHLFLDVISAWHSKENHHDYRVLRGNRHMAAANVSILVHARKVYTGYLYVKFEEQFLRGISLNQERTFEDAEKVVYLIWKPVTADLIRHEVTFNKITFESNCTCKHFSEVGLLCSHILRIYSIHCVSMLPEQYILKRWTKAAMCSAVVDEQSSKVNVVPASVWRFQTMRKFVRLVTSCQDFLEARVEIDTAFDLLRQKVESVRGAIDFAEPVEGIDVPGHDGKDGPSIKDPKKRRKKGETNERPKGIVEKECNKKKAWRKRAEKHAENVKAKAQASVQEFDALGNPLLYSHPSSDSELRVLGSSLEKGISGKSVVPDSVQEDICGKKAIPDVVDSLKCFVQGGFGSQSKKRKGIYSECAPISANTELNSPAARVSLYDEIMANFDK</sequence>
<dbReference type="RefSeq" id="XP_021867074.2">
    <property type="nucleotide sequence ID" value="XM_022011382.2"/>
</dbReference>
<reference evidence="4" key="1">
    <citation type="journal article" date="2021" name="Nat. Commun.">
        <title>Genomic analyses provide insights into spinach domestication and the genetic basis of agronomic traits.</title>
        <authorList>
            <person name="Cai X."/>
            <person name="Sun X."/>
            <person name="Xu C."/>
            <person name="Sun H."/>
            <person name="Wang X."/>
            <person name="Ge C."/>
            <person name="Zhang Z."/>
            <person name="Wang Q."/>
            <person name="Fei Z."/>
            <person name="Jiao C."/>
            <person name="Wang Q."/>
        </authorList>
    </citation>
    <scope>NUCLEOTIDE SEQUENCE [LARGE SCALE GENOMIC DNA]</scope>
    <source>
        <strain evidence="4">cv. Varoflay</strain>
    </source>
</reference>
<dbReference type="PANTHER" id="PTHR47718">
    <property type="entry name" value="OS01G0519700 PROTEIN"/>
    <property type="match status" value="1"/>
</dbReference>
<dbReference type="KEGG" id="soe:110805759"/>
<feature type="domain" description="SWIM-type" evidence="3">
    <location>
        <begin position="559"/>
        <end position="597"/>
    </location>
</feature>
<dbReference type="PROSITE" id="PS50966">
    <property type="entry name" value="ZF_SWIM"/>
    <property type="match status" value="1"/>
</dbReference>
<dbReference type="Pfam" id="PF03101">
    <property type="entry name" value="FAR1"/>
    <property type="match status" value="1"/>
</dbReference>
<dbReference type="AlphaFoldDB" id="A0A9R0JFP3"/>